<dbReference type="PANTHER" id="PTHR21294">
    <property type="entry name" value="ELECTRON TRANSFER FLAVOPROTEIN BETA-SUBUNIT"/>
    <property type="match status" value="1"/>
</dbReference>
<protein>
    <submittedName>
        <fullName evidence="3">Electron transfer flavoprotein beta subunit/FixA family protein</fullName>
    </submittedName>
</protein>
<evidence type="ECO:0000313" key="3">
    <source>
        <dbReference type="EMBL" id="HFC97545.1"/>
    </source>
</evidence>
<dbReference type="PIRSF" id="PIRSF000090">
    <property type="entry name" value="Beta-ETF"/>
    <property type="match status" value="1"/>
</dbReference>
<dbReference type="Gene3D" id="3.40.50.620">
    <property type="entry name" value="HUPs"/>
    <property type="match status" value="1"/>
</dbReference>
<dbReference type="EMBL" id="DRMH01000042">
    <property type="protein sequence ID" value="HFC97545.1"/>
    <property type="molecule type" value="Genomic_DNA"/>
</dbReference>
<gene>
    <name evidence="3" type="ORF">ENJ40_03670</name>
</gene>
<dbReference type="GO" id="GO:0009055">
    <property type="term" value="F:electron transfer activity"/>
    <property type="evidence" value="ECO:0007669"/>
    <property type="project" value="InterPro"/>
</dbReference>
<proteinExistence type="predicted"/>
<evidence type="ECO:0000256" key="1">
    <source>
        <dbReference type="ARBA" id="ARBA00022982"/>
    </source>
</evidence>
<feature type="domain" description="Electron transfer flavoprotein alpha/beta-subunit N-terminal" evidence="2">
    <location>
        <begin position="22"/>
        <end position="212"/>
    </location>
</feature>
<dbReference type="CDD" id="cd01714">
    <property type="entry name" value="ETF_beta"/>
    <property type="match status" value="1"/>
</dbReference>
<dbReference type="SUPFAM" id="SSF52402">
    <property type="entry name" value="Adenine nucleotide alpha hydrolases-like"/>
    <property type="match status" value="1"/>
</dbReference>
<dbReference type="InterPro" id="IPR014729">
    <property type="entry name" value="Rossmann-like_a/b/a_fold"/>
</dbReference>
<dbReference type="InterPro" id="IPR014730">
    <property type="entry name" value="ETF_a/b_N"/>
</dbReference>
<sequence length="212" mass="23162">MNILVSIKQVPDTTNIRINPETGTLIREGVPSIVNPYDVHALALAGALKRRYGGRITVITMGPPQADAALREAVEYGADRVVLLSDRKFAGADTLATSYTLAETIKYLARETPFDLYLFGKQAIDGDTAQVGPGVATRLGVPLITYAVRVECFPEEKKIRVHRKTERGLEVLEASFPVLITCDREVAEPPFAPLSALIQAQTIKPEVFNAEE</sequence>
<keyword evidence="1" id="KW-0813">Transport</keyword>
<name>A0A7C3H450_9BACT</name>
<reference evidence="3" key="1">
    <citation type="journal article" date="2020" name="mSystems">
        <title>Genome- and Community-Level Interaction Insights into Carbon Utilization and Element Cycling Functions of Hydrothermarchaeota in Hydrothermal Sediment.</title>
        <authorList>
            <person name="Zhou Z."/>
            <person name="Liu Y."/>
            <person name="Xu W."/>
            <person name="Pan J."/>
            <person name="Luo Z.H."/>
            <person name="Li M."/>
        </authorList>
    </citation>
    <scope>NUCLEOTIDE SEQUENCE [LARGE SCALE GENOMIC DNA]</scope>
    <source>
        <strain evidence="3">HyVt-483</strain>
    </source>
</reference>
<accession>A0A7C3H450</accession>
<dbReference type="InterPro" id="IPR033948">
    <property type="entry name" value="ETF_beta_N"/>
</dbReference>
<dbReference type="Pfam" id="PF01012">
    <property type="entry name" value="ETF"/>
    <property type="match status" value="1"/>
</dbReference>
<feature type="non-terminal residue" evidence="3">
    <location>
        <position position="212"/>
    </location>
</feature>
<dbReference type="PANTHER" id="PTHR21294:SF17">
    <property type="entry name" value="PROTEIN FIXA"/>
    <property type="match status" value="1"/>
</dbReference>
<dbReference type="InterPro" id="IPR012255">
    <property type="entry name" value="ETF_b"/>
</dbReference>
<organism evidence="3">
    <name type="scientific">Thermosulfurimonas dismutans</name>
    <dbReference type="NCBI Taxonomy" id="999894"/>
    <lineage>
        <taxon>Bacteria</taxon>
        <taxon>Pseudomonadati</taxon>
        <taxon>Thermodesulfobacteriota</taxon>
        <taxon>Thermodesulfobacteria</taxon>
        <taxon>Thermodesulfobacteriales</taxon>
        <taxon>Thermodesulfobacteriaceae</taxon>
        <taxon>Thermosulfurimonas</taxon>
    </lineage>
</organism>
<dbReference type="Proteomes" id="UP000886043">
    <property type="component" value="Unassembled WGS sequence"/>
</dbReference>
<dbReference type="SMART" id="SM00893">
    <property type="entry name" value="ETF"/>
    <property type="match status" value="1"/>
</dbReference>
<dbReference type="AlphaFoldDB" id="A0A7C3H450"/>
<evidence type="ECO:0000259" key="2">
    <source>
        <dbReference type="SMART" id="SM00893"/>
    </source>
</evidence>
<comment type="caution">
    <text evidence="3">The sequence shown here is derived from an EMBL/GenBank/DDBJ whole genome shotgun (WGS) entry which is preliminary data.</text>
</comment>
<keyword evidence="1" id="KW-0249">Electron transport</keyword>